<accession>A0A173N012</accession>
<name>A0A173N012_CLOCL</name>
<keyword evidence="3" id="KW-0456">Lyase</keyword>
<feature type="transmembrane region" description="Helical" evidence="2">
    <location>
        <begin position="12"/>
        <end position="30"/>
    </location>
</feature>
<proteinExistence type="predicted"/>
<dbReference type="GO" id="GO:0016829">
    <property type="term" value="F:lyase activity"/>
    <property type="evidence" value="ECO:0007669"/>
    <property type="project" value="UniProtKB-KW"/>
</dbReference>
<feature type="compositionally biased region" description="Basic and acidic residues" evidence="1">
    <location>
        <begin position="46"/>
        <end position="60"/>
    </location>
</feature>
<keyword evidence="2" id="KW-0812">Transmembrane</keyword>
<dbReference type="EMBL" id="AB499270">
    <property type="protein sequence ID" value="BAV13169.1"/>
    <property type="molecule type" value="Genomic_DNA"/>
</dbReference>
<keyword evidence="2" id="KW-1133">Transmembrane helix</keyword>
<reference evidence="3" key="1">
    <citation type="submission" date="2009-04" db="EMBL/GenBank/DDBJ databases">
        <title>Clostridium cellulovorans cellulosomal and noncellulosomal genes.</title>
        <authorList>
            <person name="Tamaru Y."/>
        </authorList>
    </citation>
    <scope>NUCLEOTIDE SEQUENCE</scope>
</reference>
<organism evidence="3">
    <name type="scientific">Clostridium cellulovorans</name>
    <dbReference type="NCBI Taxonomy" id="1493"/>
    <lineage>
        <taxon>Bacteria</taxon>
        <taxon>Bacillati</taxon>
        <taxon>Bacillota</taxon>
        <taxon>Clostridia</taxon>
        <taxon>Eubacteriales</taxon>
        <taxon>Clostridiaceae</taxon>
        <taxon>Clostridium</taxon>
    </lineage>
</organism>
<feature type="region of interest" description="Disordered" evidence="1">
    <location>
        <begin position="46"/>
        <end position="78"/>
    </location>
</feature>
<keyword evidence="2" id="KW-0472">Membrane</keyword>
<dbReference type="AlphaFoldDB" id="A0A173N012"/>
<sequence>MKNKSINKEIIFLIVSVIAFVAMYIFAFVIKPKPVKNAGQEVVIATEKDAPDNSEVKENDQQDNSEATEEEKKTNREIGHYPAVSGEVGVLDEKYSYGDVRRYGIIPDKDTIWHNTQYINNAFNNGSKLGFEVFFPKGFYKTQLNISQSNLTLDFEEGSEVTGGVYIYTIDNQNKIKNVTIKGTIVTYDRFAATNTDTLIVDTIYVKGDGSKATDYPGIRGRGVHIYKGTTNMRCKSIIIDDIDGNGENNCAAVQIDGYVENPSNLSIDKIWVKKSDVHGVYLTGNGHKIGEIQVDEFGAGANKQPQPIEDSDDLEQSQELKGVWINRCADTKIGKITVKNPDETRKNVKYDVLLDETGKGANTKGVEIGEIISNPMGKSLGVAINDKNYPGKQCIYKIGTITIATDRKDKHFVNINSKAQATIETININDSALVQNDSDESTISNIKTN</sequence>
<evidence type="ECO:0000313" key="3">
    <source>
        <dbReference type="EMBL" id="BAV13169.1"/>
    </source>
</evidence>
<evidence type="ECO:0000256" key="1">
    <source>
        <dbReference type="SAM" id="MobiDB-lite"/>
    </source>
</evidence>
<evidence type="ECO:0000256" key="2">
    <source>
        <dbReference type="SAM" id="Phobius"/>
    </source>
</evidence>
<protein>
    <submittedName>
        <fullName evidence="3">Exopolygalacturonate lyase</fullName>
    </submittedName>
</protein>
<gene>
    <name evidence="3" type="primary">EplC</name>
</gene>
<dbReference type="SUPFAM" id="SSF51126">
    <property type="entry name" value="Pectin lyase-like"/>
    <property type="match status" value="1"/>
</dbReference>
<dbReference type="InterPro" id="IPR011050">
    <property type="entry name" value="Pectin_lyase_fold/virulence"/>
</dbReference>